<gene>
    <name evidence="1" type="ORF">C1871_05275</name>
</gene>
<evidence type="ECO:0000313" key="2">
    <source>
        <dbReference type="Proteomes" id="UP000253857"/>
    </source>
</evidence>
<organism evidence="1 2">
    <name type="scientific">Eggerthella lenta</name>
    <name type="common">Eubacterium lentum</name>
    <dbReference type="NCBI Taxonomy" id="84112"/>
    <lineage>
        <taxon>Bacteria</taxon>
        <taxon>Bacillati</taxon>
        <taxon>Actinomycetota</taxon>
        <taxon>Coriobacteriia</taxon>
        <taxon>Eggerthellales</taxon>
        <taxon>Eggerthellaceae</taxon>
        <taxon>Eggerthella</taxon>
    </lineage>
</organism>
<dbReference type="InterPro" id="IPR029052">
    <property type="entry name" value="Metallo-depent_PP-like"/>
</dbReference>
<evidence type="ECO:0008006" key="3">
    <source>
        <dbReference type="Google" id="ProtNLM"/>
    </source>
</evidence>
<comment type="caution">
    <text evidence="1">The sequence shown here is derived from an EMBL/GenBank/DDBJ whole genome shotgun (WGS) entry which is preliminary data.</text>
</comment>
<name>A0A369NCN4_EGGLN</name>
<proteinExistence type="predicted"/>
<protein>
    <recommendedName>
        <fullName evidence="3">Calcineurin-like phosphoesterase domain-containing protein</fullName>
    </recommendedName>
</protein>
<dbReference type="EMBL" id="PPTY01000005">
    <property type="protein sequence ID" value="RDB87247.1"/>
    <property type="molecule type" value="Genomic_DNA"/>
</dbReference>
<accession>A0A369NCN4</accession>
<evidence type="ECO:0000313" key="1">
    <source>
        <dbReference type="EMBL" id="RDB87247.1"/>
    </source>
</evidence>
<sequence>MAMDEERGLAVREAGSDLVAKTERQEPLLYYGGSGSNGDKTAIEYISDMHLLHHVRYYGGDIRKTVDEAARNIRASHADPFYTNWKTGWIAPKSIFLGDVASDRDVTVEFYRRYWLKVAYRQYKEYKARLMESRPSPESARRQANIKRSVKSIDKCISAQKDEFKRLKAKVDKHLSYSRIIAPKGGINGIKAYLASSYYKKRNLPRSARKKILDAAAANEELCRLEGIKANLKDKLALEEPIDLRDFRFDLHRYSPSFDYLGIVILGNHEYVGFPDVDAAVAFYKESLEPLGYAVLQNECIEDDRCVIYGDTGFAAHNERYNATNLVCCDAMTVDRGLFAMAAQGLPGAEAELKEAKARARAYEVEQTRLFVEGYEAARERARKAGKCFICASHYPAEDCLGRIDRDAVYFSGHTHQNRYLRSENAVIYADNQVGYHKRGGFDPRWDMRFKRATTGCARNPYADLADGCYPTTADEYLSFYRFIGEYAGTGKMIRQRCEKNDMHVIKSNGYYGFFLVGENGTSIVNGGKTKRVSTHRDIKWAHDNFDTVVSKYLAALAPLRERQEQVSGELKRLGFSGNIHGLIVDVNFSHHIMVNPADGSLVFYYSPEYGWVGTFDSFPKLLEHVKDSEQLHIDMNPLYALQAGDTPTRCDVALERYDAGVLAPSPSMALAPASIEGVEVLEKSEGRDLDRLVNVDLEHGAYKLSRDVAPLQRLFSKHVLRNFDARLAELDDGSAARRTKSMAGRVFKDEFGMMWLIVGDDLGEFVDALDQDGKERRVTVLALRKLVATQGDGRWLTKSLDETESAFKGRYQPKAWRGALPSLRLRDLSAGE</sequence>
<dbReference type="SUPFAM" id="SSF56300">
    <property type="entry name" value="Metallo-dependent phosphatases"/>
    <property type="match status" value="1"/>
</dbReference>
<dbReference type="AlphaFoldDB" id="A0A369NCN4"/>
<dbReference type="RefSeq" id="WP_035585837.1">
    <property type="nucleotide sequence ID" value="NZ_PPTY01000005.1"/>
</dbReference>
<dbReference type="Proteomes" id="UP000253857">
    <property type="component" value="Unassembled WGS sequence"/>
</dbReference>
<reference evidence="1 2" key="1">
    <citation type="journal article" date="2018" name="Elife">
        <title>Discovery and characterization of a prevalent human gut bacterial enzyme sufficient for the inactivation of a family of plant toxins.</title>
        <authorList>
            <person name="Koppel N."/>
            <person name="Bisanz J.E."/>
            <person name="Pandelia M.E."/>
            <person name="Turnbaugh P.J."/>
            <person name="Balskus E.P."/>
        </authorList>
    </citation>
    <scope>NUCLEOTIDE SEQUENCE [LARGE SCALE GENOMIC DNA]</scope>
    <source>
        <strain evidence="1 2">FAA1-1-60AUCSF</strain>
    </source>
</reference>